<reference evidence="7 8" key="1">
    <citation type="submission" date="2016-01" db="EMBL/GenBank/DDBJ databases">
        <title>Genome Sequences of Twelve Sporeforming Bacillus Species Isolated from Foods.</title>
        <authorList>
            <person name="Berendsen E.M."/>
            <person name="Wells-Bennik M.H."/>
            <person name="Krawcyk A.O."/>
            <person name="De Jong A."/>
            <person name="Holsappel S."/>
            <person name="Eijlander R.T."/>
            <person name="Kuipers O.P."/>
        </authorList>
    </citation>
    <scope>NUCLEOTIDE SEQUENCE [LARGE SCALE GENOMIC DNA]</scope>
    <source>
        <strain evidence="7 8">B4102</strain>
    </source>
</reference>
<dbReference type="GO" id="GO:0140098">
    <property type="term" value="F:catalytic activity, acting on RNA"/>
    <property type="evidence" value="ECO:0007669"/>
    <property type="project" value="UniProtKB-ARBA"/>
</dbReference>
<comment type="caution">
    <text evidence="7">The sequence shown here is derived from an EMBL/GenBank/DDBJ whole genome shotgun (WGS) entry which is preliminary data.</text>
</comment>
<protein>
    <recommendedName>
        <fullName evidence="5">Pseudouridine synthase</fullName>
        <ecNumber evidence="5">5.4.99.-</ecNumber>
    </recommendedName>
</protein>
<dbReference type="GO" id="GO:0003723">
    <property type="term" value="F:RNA binding"/>
    <property type="evidence" value="ECO:0007669"/>
    <property type="project" value="InterPro"/>
</dbReference>
<dbReference type="PANTHER" id="PTHR21600">
    <property type="entry name" value="MITOCHONDRIAL RNA PSEUDOURIDINE SYNTHASE"/>
    <property type="match status" value="1"/>
</dbReference>
<dbReference type="Proteomes" id="UP000075666">
    <property type="component" value="Unassembled WGS sequence"/>
</dbReference>
<evidence type="ECO:0000256" key="2">
    <source>
        <dbReference type="ARBA" id="ARBA00010876"/>
    </source>
</evidence>
<feature type="domain" description="Pseudouridine synthase RsuA/RluA-like" evidence="6">
    <location>
        <begin position="93"/>
        <end position="246"/>
    </location>
</feature>
<dbReference type="InterPro" id="IPR006224">
    <property type="entry name" value="PsdUridine_synth_RluA-like_CS"/>
</dbReference>
<dbReference type="EMBL" id="LQYN01000086">
    <property type="protein sequence ID" value="KYC97099.1"/>
    <property type="molecule type" value="Genomic_DNA"/>
</dbReference>
<accession>A0A150KN75</accession>
<keyword evidence="3 5" id="KW-0413">Isomerase</keyword>
<comment type="function">
    <text evidence="5">Responsible for synthesis of pseudouridine from uracil.</text>
</comment>
<dbReference type="CDD" id="cd02869">
    <property type="entry name" value="PseudoU_synth_RluA_like"/>
    <property type="match status" value="1"/>
</dbReference>
<evidence type="ECO:0000256" key="1">
    <source>
        <dbReference type="ARBA" id="ARBA00000073"/>
    </source>
</evidence>
<evidence type="ECO:0000259" key="6">
    <source>
        <dbReference type="Pfam" id="PF00849"/>
    </source>
</evidence>
<proteinExistence type="inferred from homology"/>
<evidence type="ECO:0000313" key="8">
    <source>
        <dbReference type="Proteomes" id="UP000075666"/>
    </source>
</evidence>
<name>A0A150KN75_9BACI</name>
<dbReference type="InterPro" id="IPR006145">
    <property type="entry name" value="PsdUridine_synth_RsuA/RluA"/>
</dbReference>
<dbReference type="PROSITE" id="PS01129">
    <property type="entry name" value="PSI_RLU"/>
    <property type="match status" value="1"/>
</dbReference>
<dbReference type="STRING" id="46224.B4102_0754"/>
<dbReference type="RefSeq" id="WP_066233749.1">
    <property type="nucleotide sequence ID" value="NZ_JBCMXV010000007.1"/>
</dbReference>
<dbReference type="NCBIfam" id="TIGR00005">
    <property type="entry name" value="rluA_subfam"/>
    <property type="match status" value="1"/>
</dbReference>
<evidence type="ECO:0000256" key="3">
    <source>
        <dbReference type="ARBA" id="ARBA00023235"/>
    </source>
</evidence>
<organism evidence="7 8">
    <name type="scientific">Heyndrickxia sporothermodurans</name>
    <dbReference type="NCBI Taxonomy" id="46224"/>
    <lineage>
        <taxon>Bacteria</taxon>
        <taxon>Bacillati</taxon>
        <taxon>Bacillota</taxon>
        <taxon>Bacilli</taxon>
        <taxon>Bacillales</taxon>
        <taxon>Bacillaceae</taxon>
        <taxon>Heyndrickxia</taxon>
    </lineage>
</organism>
<comment type="catalytic activity">
    <reaction evidence="1 5">
        <text>a uridine in RNA = a pseudouridine in RNA</text>
        <dbReference type="Rhea" id="RHEA:48348"/>
        <dbReference type="Rhea" id="RHEA-COMP:12068"/>
        <dbReference type="Rhea" id="RHEA-COMP:12069"/>
        <dbReference type="ChEBI" id="CHEBI:65314"/>
        <dbReference type="ChEBI" id="CHEBI:65315"/>
    </reaction>
</comment>
<dbReference type="GO" id="GO:0000455">
    <property type="term" value="P:enzyme-directed rRNA pseudouridine synthesis"/>
    <property type="evidence" value="ECO:0007669"/>
    <property type="project" value="TreeGrafter"/>
</dbReference>
<dbReference type="Pfam" id="PF00849">
    <property type="entry name" value="PseudoU_synth_2"/>
    <property type="match status" value="1"/>
</dbReference>
<gene>
    <name evidence="7" type="ORF">B4102_0754</name>
</gene>
<dbReference type="FunFam" id="3.30.2350.10:FF:000005">
    <property type="entry name" value="Pseudouridine synthase"/>
    <property type="match status" value="1"/>
</dbReference>
<dbReference type="PATRIC" id="fig|46224.3.peg.4159"/>
<dbReference type="PANTHER" id="PTHR21600:SF71">
    <property type="entry name" value="PSEUDOURIDINE SYNTHASE"/>
    <property type="match status" value="1"/>
</dbReference>
<dbReference type="AlphaFoldDB" id="A0A150KN75"/>
<evidence type="ECO:0000256" key="4">
    <source>
        <dbReference type="PIRSR" id="PIRSR606225-1"/>
    </source>
</evidence>
<comment type="similarity">
    <text evidence="2 5">Belongs to the pseudouridine synthase RluA family.</text>
</comment>
<dbReference type="InterPro" id="IPR050188">
    <property type="entry name" value="RluA_PseudoU_synthase"/>
</dbReference>
<dbReference type="EC" id="5.4.99.-" evidence="5"/>
<dbReference type="SUPFAM" id="SSF55120">
    <property type="entry name" value="Pseudouridine synthase"/>
    <property type="match status" value="1"/>
</dbReference>
<sequence length="302" mass="35102">METNQSGKWFQFHIPNKWNNFTIENILKEEWKVPKKLLHEIRMDKGVRINGDYINWNIPLKTNDIFEIAIFQDEDYGVIPQNLSIEVLYEDDHLIIVNKPAGIDTHPNVDGQKDTLANGVAYYFQEKKEYHRVRHIHRLDRDTSGAILFAKHALSHAILDRLLHERKIKRTYYALVQGIIRPSSFVIDDPIGRDRHHPTKRRVSKSGQTAITRATVLKIFPKEKFTLIECSLDTGRTHQIRVHLSSIGHPLVGDTLYGGKPIFKRQALHARKLSFVHPFLGQKVECIAPFNDPYSIFEKFQL</sequence>
<feature type="active site" evidence="4">
    <location>
        <position position="140"/>
    </location>
</feature>
<dbReference type="InterPro" id="IPR006225">
    <property type="entry name" value="PsdUridine_synth_RluC/D"/>
</dbReference>
<evidence type="ECO:0000256" key="5">
    <source>
        <dbReference type="RuleBase" id="RU362028"/>
    </source>
</evidence>
<keyword evidence="8" id="KW-1185">Reference proteome</keyword>
<dbReference type="OrthoDB" id="9807829at2"/>
<dbReference type="GO" id="GO:0009982">
    <property type="term" value="F:pseudouridine synthase activity"/>
    <property type="evidence" value="ECO:0007669"/>
    <property type="project" value="InterPro"/>
</dbReference>
<dbReference type="Gene3D" id="3.30.2350.10">
    <property type="entry name" value="Pseudouridine synthase"/>
    <property type="match status" value="1"/>
</dbReference>
<evidence type="ECO:0000313" key="7">
    <source>
        <dbReference type="EMBL" id="KYC97099.1"/>
    </source>
</evidence>
<dbReference type="InterPro" id="IPR020103">
    <property type="entry name" value="PsdUridine_synth_cat_dom_sf"/>
</dbReference>